<dbReference type="Proteomes" id="UP000094569">
    <property type="component" value="Unassembled WGS sequence"/>
</dbReference>
<evidence type="ECO:0000313" key="1">
    <source>
        <dbReference type="EMBL" id="ODM19439.1"/>
    </source>
</evidence>
<keyword evidence="2" id="KW-1185">Reference proteome</keyword>
<proteinExistence type="predicted"/>
<evidence type="ECO:0000313" key="2">
    <source>
        <dbReference type="Proteomes" id="UP000094569"/>
    </source>
</evidence>
<dbReference type="OrthoDB" id="5429780at2759"/>
<organism evidence="1 2">
    <name type="scientific">Aspergillus cristatus</name>
    <name type="common">Chinese Fuzhuan brick tea-fermentation fungus</name>
    <name type="synonym">Eurotium cristatum</name>
    <dbReference type="NCBI Taxonomy" id="573508"/>
    <lineage>
        <taxon>Eukaryota</taxon>
        <taxon>Fungi</taxon>
        <taxon>Dikarya</taxon>
        <taxon>Ascomycota</taxon>
        <taxon>Pezizomycotina</taxon>
        <taxon>Eurotiomycetes</taxon>
        <taxon>Eurotiomycetidae</taxon>
        <taxon>Eurotiales</taxon>
        <taxon>Aspergillaceae</taxon>
        <taxon>Aspergillus</taxon>
        <taxon>Aspergillus subgen. Aspergillus</taxon>
    </lineage>
</organism>
<dbReference type="VEuPathDB" id="FungiDB:SI65_04423"/>
<protein>
    <submittedName>
        <fullName evidence="1">Uncharacterized protein</fullName>
    </submittedName>
</protein>
<dbReference type="AlphaFoldDB" id="A0A1E3BES3"/>
<reference evidence="1 2" key="1">
    <citation type="journal article" date="2016" name="BMC Genomics">
        <title>Comparative genomic and transcriptomic analyses of the Fuzhuan brick tea-fermentation fungus Aspergillus cristatus.</title>
        <authorList>
            <person name="Ge Y."/>
            <person name="Wang Y."/>
            <person name="Liu Y."/>
            <person name="Tan Y."/>
            <person name="Ren X."/>
            <person name="Zhang X."/>
            <person name="Hyde K.D."/>
            <person name="Liu Y."/>
            <person name="Liu Z."/>
        </authorList>
    </citation>
    <scope>NUCLEOTIDE SEQUENCE [LARGE SCALE GENOMIC DNA]</scope>
    <source>
        <strain evidence="1 2">GZAAS20.1005</strain>
    </source>
</reference>
<sequence>MSSRHSGSHGGSLEEKVLSDDVTSFENAGLMTPLVNQKWKVAAKPSMAHQFDDIPSQQQDENLGYRPIEPIEPTTFANIQQDEVEVPEYLNSIETYELIGFNHNVAYDMWSRYITADPDSPYHFMGYARA</sequence>
<accession>A0A1E3BES3</accession>
<name>A0A1E3BES3_ASPCR</name>
<dbReference type="EMBL" id="JXNT01000004">
    <property type="protein sequence ID" value="ODM19439.1"/>
    <property type="molecule type" value="Genomic_DNA"/>
</dbReference>
<comment type="caution">
    <text evidence="1">The sequence shown here is derived from an EMBL/GenBank/DDBJ whole genome shotgun (WGS) entry which is preliminary data.</text>
</comment>
<gene>
    <name evidence="1" type="ORF">SI65_04423</name>
</gene>